<keyword evidence="2" id="KW-1185">Reference proteome</keyword>
<name>A0A0D8JVJ2_COCIM</name>
<proteinExistence type="predicted"/>
<dbReference type="AlphaFoldDB" id="A0A0D8JVJ2"/>
<dbReference type="Proteomes" id="UP000001261">
    <property type="component" value="Unassembled WGS sequence"/>
</dbReference>
<dbReference type="KEGG" id="cim:CIMG_12863"/>
<evidence type="ECO:0000313" key="2">
    <source>
        <dbReference type="Proteomes" id="UP000001261"/>
    </source>
</evidence>
<protein>
    <submittedName>
        <fullName evidence="1">Uncharacterized protein</fullName>
    </submittedName>
</protein>
<dbReference type="InParanoid" id="A0A0D8JVJ2"/>
<dbReference type="EMBL" id="GG704911">
    <property type="protein sequence ID" value="KJF60298.1"/>
    <property type="molecule type" value="Genomic_DNA"/>
</dbReference>
<gene>
    <name evidence="1" type="ORF">CIMG_12863</name>
</gene>
<organism evidence="1 2">
    <name type="scientific">Coccidioides immitis (strain RS)</name>
    <name type="common">Valley fever fungus</name>
    <dbReference type="NCBI Taxonomy" id="246410"/>
    <lineage>
        <taxon>Eukaryota</taxon>
        <taxon>Fungi</taxon>
        <taxon>Dikarya</taxon>
        <taxon>Ascomycota</taxon>
        <taxon>Pezizomycotina</taxon>
        <taxon>Eurotiomycetes</taxon>
        <taxon>Eurotiomycetidae</taxon>
        <taxon>Onygenales</taxon>
        <taxon>Onygenaceae</taxon>
        <taxon>Coccidioides</taxon>
    </lineage>
</organism>
<sequence>MEDCFLEGIINSLHFCATYFSWKFREQTQHGTCITLVIPDRTYVRSRVVVSTDIQDTHVLTAFFETSQKIGLFMRYRPASLSHHNPEAETMASPF</sequence>
<reference evidence="2" key="2">
    <citation type="journal article" date="2010" name="Genome Res.">
        <title>Population genomic sequencing of Coccidioides fungi reveals recent hybridization and transposon control.</title>
        <authorList>
            <person name="Neafsey D.E."/>
            <person name="Barker B.M."/>
            <person name="Sharpton T.J."/>
            <person name="Stajich J.E."/>
            <person name="Park D.J."/>
            <person name="Whiston E."/>
            <person name="Hung C.-Y."/>
            <person name="McMahan C."/>
            <person name="White J."/>
            <person name="Sykes S."/>
            <person name="Heiman D."/>
            <person name="Young S."/>
            <person name="Zeng Q."/>
            <person name="Abouelleil A."/>
            <person name="Aftuck L."/>
            <person name="Bessette D."/>
            <person name="Brown A."/>
            <person name="FitzGerald M."/>
            <person name="Lui A."/>
            <person name="Macdonald J.P."/>
            <person name="Priest M."/>
            <person name="Orbach M.J."/>
            <person name="Galgiani J.N."/>
            <person name="Kirkland T.N."/>
            <person name="Cole G.T."/>
            <person name="Birren B.W."/>
            <person name="Henn M.R."/>
            <person name="Taylor J.W."/>
            <person name="Rounsley S.D."/>
        </authorList>
    </citation>
    <scope>GENOME REANNOTATION</scope>
    <source>
        <strain evidence="2">RS</strain>
    </source>
</reference>
<dbReference type="RefSeq" id="XP_004445921.1">
    <property type="nucleotide sequence ID" value="XM_004445864.1"/>
</dbReference>
<dbReference type="VEuPathDB" id="FungiDB:CIMG_12863"/>
<dbReference type="GeneID" id="24164490"/>
<evidence type="ECO:0000313" key="1">
    <source>
        <dbReference type="EMBL" id="KJF60298.1"/>
    </source>
</evidence>
<accession>A0A0D8JVJ2</accession>
<reference evidence="2" key="1">
    <citation type="journal article" date="2009" name="Genome Res.">
        <title>Comparative genomic analyses of the human fungal pathogens Coccidioides and their relatives.</title>
        <authorList>
            <person name="Sharpton T.J."/>
            <person name="Stajich J.E."/>
            <person name="Rounsley S.D."/>
            <person name="Gardner M.J."/>
            <person name="Wortman J.R."/>
            <person name="Jordar V.S."/>
            <person name="Maiti R."/>
            <person name="Kodira C.D."/>
            <person name="Neafsey D.E."/>
            <person name="Zeng Q."/>
            <person name="Hung C.-Y."/>
            <person name="McMahan C."/>
            <person name="Muszewska A."/>
            <person name="Grynberg M."/>
            <person name="Mandel M.A."/>
            <person name="Kellner E.M."/>
            <person name="Barker B.M."/>
            <person name="Galgiani J.N."/>
            <person name="Orbach M.J."/>
            <person name="Kirkland T.N."/>
            <person name="Cole G.T."/>
            <person name="Henn M.R."/>
            <person name="Birren B.W."/>
            <person name="Taylor J.W."/>
        </authorList>
    </citation>
    <scope>NUCLEOTIDE SEQUENCE [LARGE SCALE GENOMIC DNA]</scope>
    <source>
        <strain evidence="2">RS</strain>
    </source>
</reference>